<protein>
    <submittedName>
        <fullName evidence="1">Uncharacterized protein</fullName>
    </submittedName>
</protein>
<gene>
    <name evidence="1" type="ordered locus">KKY_99</name>
</gene>
<organism evidence="1 2">
    <name type="scientific">Pelagibacterium halotolerans (strain DSM 22347 / JCM 15775 / CGMCC 1.7692 / B2)</name>
    <dbReference type="NCBI Taxonomy" id="1082931"/>
    <lineage>
        <taxon>Bacteria</taxon>
        <taxon>Pseudomonadati</taxon>
        <taxon>Pseudomonadota</taxon>
        <taxon>Alphaproteobacteria</taxon>
        <taxon>Hyphomicrobiales</taxon>
        <taxon>Devosiaceae</taxon>
        <taxon>Pelagibacterium</taxon>
    </lineage>
</organism>
<sequence length="47" mass="4786">MHGCVSSISSCRLYRAVGQSRSAAAIDAAADRGGAYSGTYSSWSSPS</sequence>
<reference evidence="1 2" key="1">
    <citation type="journal article" date="2012" name="J. Bacteriol.">
        <title>Complete genome sequence of Pelagibacterium halotolerans B2T.</title>
        <authorList>
            <person name="Huo Y.Y."/>
            <person name="Cheng H."/>
            <person name="Han X.F."/>
            <person name="Jiang X.W."/>
            <person name="Sun C."/>
            <person name="Zhang X.Q."/>
            <person name="Zhu X.F."/>
            <person name="Liu Y.F."/>
            <person name="Li P.F."/>
            <person name="Ni P.X."/>
            <person name="Wu M."/>
        </authorList>
    </citation>
    <scope>NUCLEOTIDE SEQUENCE [LARGE SCALE GENOMIC DNA]</scope>
    <source>
        <strain evidence="2">DSM 22347 / JCM 15775 / CGMCC 1.7692 / B2</strain>
    </source>
</reference>
<evidence type="ECO:0000313" key="2">
    <source>
        <dbReference type="Proteomes" id="UP000008850"/>
    </source>
</evidence>
<name>G4RGH0_PELHB</name>
<dbReference type="Proteomes" id="UP000008850">
    <property type="component" value="Chromosome"/>
</dbReference>
<evidence type="ECO:0000313" key="1">
    <source>
        <dbReference type="EMBL" id="AEQ50146.1"/>
    </source>
</evidence>
<keyword evidence="2" id="KW-1185">Reference proteome</keyword>
<dbReference type="AlphaFoldDB" id="G4RGH0"/>
<proteinExistence type="predicted"/>
<accession>G4RGH0</accession>
<dbReference type="HOGENOM" id="CLU_3171305_0_0_5"/>
<dbReference type="EMBL" id="CP003075">
    <property type="protein sequence ID" value="AEQ50146.1"/>
    <property type="molecule type" value="Genomic_DNA"/>
</dbReference>
<dbReference type="KEGG" id="phl:KKY_99"/>